<dbReference type="AlphaFoldDB" id="A0A563UBT4"/>
<reference evidence="10 11" key="1">
    <citation type="submission" date="2019-07" db="EMBL/GenBank/DDBJ databases">
        <authorList>
            <person name="Kim J."/>
        </authorList>
    </citation>
    <scope>NUCLEOTIDE SEQUENCE [LARGE SCALE GENOMIC DNA]</scope>
    <source>
        <strain evidence="11">dk17</strain>
    </source>
</reference>
<evidence type="ECO:0000256" key="2">
    <source>
        <dbReference type="ARBA" id="ARBA00012438"/>
    </source>
</evidence>
<dbReference type="GO" id="GO:0005524">
    <property type="term" value="F:ATP binding"/>
    <property type="evidence" value="ECO:0007669"/>
    <property type="project" value="UniProtKB-KW"/>
</dbReference>
<keyword evidence="11" id="KW-1185">Reference proteome</keyword>
<dbReference type="GO" id="GO:0030295">
    <property type="term" value="F:protein kinase activator activity"/>
    <property type="evidence" value="ECO:0007669"/>
    <property type="project" value="TreeGrafter"/>
</dbReference>
<keyword evidence="8" id="KW-0812">Transmembrane</keyword>
<evidence type="ECO:0000259" key="9">
    <source>
        <dbReference type="SMART" id="SM00388"/>
    </source>
</evidence>
<feature type="transmembrane region" description="Helical" evidence="8">
    <location>
        <begin position="32"/>
        <end position="52"/>
    </location>
</feature>
<feature type="transmembrane region" description="Helical" evidence="8">
    <location>
        <begin position="59"/>
        <end position="80"/>
    </location>
</feature>
<feature type="transmembrane region" description="Helical" evidence="8">
    <location>
        <begin position="92"/>
        <end position="111"/>
    </location>
</feature>
<dbReference type="Gene3D" id="1.10.287.130">
    <property type="match status" value="1"/>
</dbReference>
<keyword evidence="4" id="KW-0547">Nucleotide-binding</keyword>
<dbReference type="InterPro" id="IPR050351">
    <property type="entry name" value="BphY/WalK/GraS-like"/>
</dbReference>
<dbReference type="RefSeq" id="WP_146382016.1">
    <property type="nucleotide sequence ID" value="NZ_VOEJ01000005.1"/>
</dbReference>
<evidence type="ECO:0000256" key="8">
    <source>
        <dbReference type="SAM" id="Phobius"/>
    </source>
</evidence>
<dbReference type="Pfam" id="PF00512">
    <property type="entry name" value="HisKA"/>
    <property type="match status" value="1"/>
</dbReference>
<protein>
    <recommendedName>
        <fullName evidence="2">histidine kinase</fullName>
        <ecNumber evidence="2">2.7.13.3</ecNumber>
    </recommendedName>
</protein>
<sequence length="310" mass="35181">MAEYLLNRDLYIDQLLFPDNLTNPQAEPPGRMSLFTTISFVVITLGLQFALIKKYFTAQIVMILGLLLTYISFVGVLYNISGLFSFGPYSAIALPTTLGLISASLASLFYTSDKGWLSEMAYRHSAAITTRYSLFYFFLSVPVFIGLFLLMLSKARLPAELAIVILIVGFAALTLPFAFILLKKLNRSDERSLRLTEELKERSKQLHYNNEELARSNKELDSLIHIISHDLKTPIAGLQTSLDILERKLGPQLEEKELQLLAIPKRSVKRLNETIRRLSDIIKARQFQDIVKEKIDLCGLVDEIIPNCRF</sequence>
<proteinExistence type="predicted"/>
<evidence type="ECO:0000256" key="6">
    <source>
        <dbReference type="ARBA" id="ARBA00022840"/>
    </source>
</evidence>
<keyword evidence="3" id="KW-0808">Transferase</keyword>
<feature type="domain" description="Signal transduction histidine kinase dimerisation/phosphoacceptor" evidence="9">
    <location>
        <begin position="219"/>
        <end position="287"/>
    </location>
</feature>
<keyword evidence="8" id="KW-0472">Membrane</keyword>
<keyword evidence="7" id="KW-0902">Two-component regulatory system</keyword>
<dbReference type="PANTHER" id="PTHR42878">
    <property type="entry name" value="TWO-COMPONENT HISTIDINE KINASE"/>
    <property type="match status" value="1"/>
</dbReference>
<dbReference type="EMBL" id="VOEJ01000005">
    <property type="protein sequence ID" value="TWR28831.1"/>
    <property type="molecule type" value="Genomic_DNA"/>
</dbReference>
<name>A0A563UBT4_9SPHI</name>
<evidence type="ECO:0000256" key="1">
    <source>
        <dbReference type="ARBA" id="ARBA00000085"/>
    </source>
</evidence>
<evidence type="ECO:0000256" key="7">
    <source>
        <dbReference type="ARBA" id="ARBA00023012"/>
    </source>
</evidence>
<dbReference type="InterPro" id="IPR003661">
    <property type="entry name" value="HisK_dim/P_dom"/>
</dbReference>
<feature type="transmembrane region" description="Helical" evidence="8">
    <location>
        <begin position="132"/>
        <end position="155"/>
    </location>
</feature>
<dbReference type="GO" id="GO:0007234">
    <property type="term" value="P:osmosensory signaling via phosphorelay pathway"/>
    <property type="evidence" value="ECO:0007669"/>
    <property type="project" value="TreeGrafter"/>
</dbReference>
<evidence type="ECO:0000313" key="10">
    <source>
        <dbReference type="EMBL" id="TWR28831.1"/>
    </source>
</evidence>
<dbReference type="GO" id="GO:0000155">
    <property type="term" value="F:phosphorelay sensor kinase activity"/>
    <property type="evidence" value="ECO:0007669"/>
    <property type="project" value="InterPro"/>
</dbReference>
<gene>
    <name evidence="10" type="ORF">FPZ43_11210</name>
</gene>
<dbReference type="EC" id="2.7.13.3" evidence="2"/>
<dbReference type="CDD" id="cd00082">
    <property type="entry name" value="HisKA"/>
    <property type="match status" value="1"/>
</dbReference>
<dbReference type="Proteomes" id="UP000320042">
    <property type="component" value="Unassembled WGS sequence"/>
</dbReference>
<comment type="caution">
    <text evidence="10">The sequence shown here is derived from an EMBL/GenBank/DDBJ whole genome shotgun (WGS) entry which is preliminary data.</text>
</comment>
<keyword evidence="8" id="KW-1133">Transmembrane helix</keyword>
<dbReference type="InterPro" id="IPR036097">
    <property type="entry name" value="HisK_dim/P_sf"/>
</dbReference>
<accession>A0A563UBT4</accession>
<keyword evidence="6" id="KW-0067">ATP-binding</keyword>
<evidence type="ECO:0000256" key="5">
    <source>
        <dbReference type="ARBA" id="ARBA00022777"/>
    </source>
</evidence>
<dbReference type="OrthoDB" id="9810447at2"/>
<dbReference type="SMART" id="SM00388">
    <property type="entry name" value="HisKA"/>
    <property type="match status" value="1"/>
</dbReference>
<keyword evidence="5 10" id="KW-0418">Kinase</keyword>
<evidence type="ECO:0000313" key="11">
    <source>
        <dbReference type="Proteomes" id="UP000320042"/>
    </source>
</evidence>
<dbReference type="PANTHER" id="PTHR42878:SF7">
    <property type="entry name" value="SENSOR HISTIDINE KINASE GLRK"/>
    <property type="match status" value="1"/>
</dbReference>
<comment type="catalytic activity">
    <reaction evidence="1">
        <text>ATP + protein L-histidine = ADP + protein N-phospho-L-histidine.</text>
        <dbReference type="EC" id="2.7.13.3"/>
    </reaction>
</comment>
<dbReference type="GO" id="GO:0000156">
    <property type="term" value="F:phosphorelay response regulator activity"/>
    <property type="evidence" value="ECO:0007669"/>
    <property type="project" value="TreeGrafter"/>
</dbReference>
<dbReference type="SUPFAM" id="SSF47384">
    <property type="entry name" value="Homodimeric domain of signal transducing histidine kinase"/>
    <property type="match status" value="1"/>
</dbReference>
<evidence type="ECO:0000256" key="4">
    <source>
        <dbReference type="ARBA" id="ARBA00022741"/>
    </source>
</evidence>
<feature type="transmembrane region" description="Helical" evidence="8">
    <location>
        <begin position="161"/>
        <end position="182"/>
    </location>
</feature>
<evidence type="ECO:0000256" key="3">
    <source>
        <dbReference type="ARBA" id="ARBA00022679"/>
    </source>
</evidence>
<organism evidence="10 11">
    <name type="scientific">Mucilaginibacter pallidiroseus</name>
    <dbReference type="NCBI Taxonomy" id="2599295"/>
    <lineage>
        <taxon>Bacteria</taxon>
        <taxon>Pseudomonadati</taxon>
        <taxon>Bacteroidota</taxon>
        <taxon>Sphingobacteriia</taxon>
        <taxon>Sphingobacteriales</taxon>
        <taxon>Sphingobacteriaceae</taxon>
        <taxon>Mucilaginibacter</taxon>
    </lineage>
</organism>